<feature type="region of interest" description="Disordered" evidence="1">
    <location>
        <begin position="367"/>
        <end position="387"/>
    </location>
</feature>
<dbReference type="EMBL" id="QGNW01001872">
    <property type="protein sequence ID" value="RVW28907.1"/>
    <property type="molecule type" value="Genomic_DNA"/>
</dbReference>
<feature type="region of interest" description="Disordered" evidence="1">
    <location>
        <begin position="278"/>
        <end position="299"/>
    </location>
</feature>
<feature type="region of interest" description="Disordered" evidence="1">
    <location>
        <begin position="1"/>
        <end position="112"/>
    </location>
</feature>
<evidence type="ECO:0000256" key="1">
    <source>
        <dbReference type="SAM" id="MobiDB-lite"/>
    </source>
</evidence>
<reference evidence="2 3" key="1">
    <citation type="journal article" date="2018" name="PLoS Genet.">
        <title>Population sequencing reveals clonal diversity and ancestral inbreeding in the grapevine cultivar Chardonnay.</title>
        <authorList>
            <person name="Roach M.J."/>
            <person name="Johnson D.L."/>
            <person name="Bohlmann J."/>
            <person name="van Vuuren H.J."/>
            <person name="Jones S.J."/>
            <person name="Pretorius I.S."/>
            <person name="Schmidt S.A."/>
            <person name="Borneman A.R."/>
        </authorList>
    </citation>
    <scope>NUCLEOTIDE SEQUENCE [LARGE SCALE GENOMIC DNA]</scope>
    <source>
        <strain evidence="3">cv. Chardonnay</strain>
        <tissue evidence="2">Leaf</tissue>
    </source>
</reference>
<proteinExistence type="predicted"/>
<comment type="caution">
    <text evidence="2">The sequence shown here is derived from an EMBL/GenBank/DDBJ whole genome shotgun (WGS) entry which is preliminary data.</text>
</comment>
<protein>
    <submittedName>
        <fullName evidence="2">Uncharacterized protein</fullName>
    </submittedName>
</protein>
<evidence type="ECO:0000313" key="3">
    <source>
        <dbReference type="Proteomes" id="UP000288805"/>
    </source>
</evidence>
<dbReference type="Proteomes" id="UP000288805">
    <property type="component" value="Unassembled WGS sequence"/>
</dbReference>
<feature type="compositionally biased region" description="Polar residues" evidence="1">
    <location>
        <begin position="69"/>
        <end position="83"/>
    </location>
</feature>
<accession>A0A438D0E1</accession>
<evidence type="ECO:0000313" key="2">
    <source>
        <dbReference type="EMBL" id="RVW28907.1"/>
    </source>
</evidence>
<dbReference type="AlphaFoldDB" id="A0A438D0E1"/>
<sequence length="387" mass="43419">MKGHLPFLFKPPPPTRSPKILISEPRAHLTSKRLTPRPLRARTRAHLSFQHGANQMSPPAPSLRRTTRQRASSAQVHSDSPSQAAKAPRILPSEGGEAIGPSSPAPQCRYETRRPPTIQGRLLRTLRVQYEPSRPQAKKARTLGQVSHPELLSLLQILSLLERYNLEHLMTPREFFYPRVALDFYQSMTTRGVRSPTTIHFTIDGRHGILKARHCRGSTDSLRARDPFTFRKWSPVSHRDMLKRRRLCRERFSLNKWNQLAGYSALPGVLPMVAPPMPPQPEQGELPTETVPPVPTSKPTSVAPPITFVPLVAPTTSEPSITIFSSEFRALCIPFRHSPSLILLSSSRWLRCVPIRITPIAPIEDTTPAEVRIPPPQDEPPIVTAMP</sequence>
<name>A0A438D0E1_VITVI</name>
<organism evidence="2 3">
    <name type="scientific">Vitis vinifera</name>
    <name type="common">Grape</name>
    <dbReference type="NCBI Taxonomy" id="29760"/>
    <lineage>
        <taxon>Eukaryota</taxon>
        <taxon>Viridiplantae</taxon>
        <taxon>Streptophyta</taxon>
        <taxon>Embryophyta</taxon>
        <taxon>Tracheophyta</taxon>
        <taxon>Spermatophyta</taxon>
        <taxon>Magnoliopsida</taxon>
        <taxon>eudicotyledons</taxon>
        <taxon>Gunneridae</taxon>
        <taxon>Pentapetalae</taxon>
        <taxon>rosids</taxon>
        <taxon>Vitales</taxon>
        <taxon>Vitaceae</taxon>
        <taxon>Viteae</taxon>
        <taxon>Vitis</taxon>
    </lineage>
</organism>
<gene>
    <name evidence="2" type="ORF">CK203_116047</name>
</gene>
<feature type="compositionally biased region" description="Basic residues" evidence="1">
    <location>
        <begin position="29"/>
        <end position="45"/>
    </location>
</feature>